<evidence type="ECO:0000313" key="1">
    <source>
        <dbReference type="EMBL" id="KAJ8735128.1"/>
    </source>
</evidence>
<gene>
    <name evidence="1" type="ORF">PYW08_014378</name>
</gene>
<evidence type="ECO:0000313" key="2">
    <source>
        <dbReference type="Proteomes" id="UP001231649"/>
    </source>
</evidence>
<accession>A0ACC2R8K2</accession>
<organism evidence="1 2">
    <name type="scientific">Mythimna loreyi</name>
    <dbReference type="NCBI Taxonomy" id="667449"/>
    <lineage>
        <taxon>Eukaryota</taxon>
        <taxon>Metazoa</taxon>
        <taxon>Ecdysozoa</taxon>
        <taxon>Arthropoda</taxon>
        <taxon>Hexapoda</taxon>
        <taxon>Insecta</taxon>
        <taxon>Pterygota</taxon>
        <taxon>Neoptera</taxon>
        <taxon>Endopterygota</taxon>
        <taxon>Lepidoptera</taxon>
        <taxon>Glossata</taxon>
        <taxon>Ditrysia</taxon>
        <taxon>Noctuoidea</taxon>
        <taxon>Noctuidae</taxon>
        <taxon>Noctuinae</taxon>
        <taxon>Hadenini</taxon>
        <taxon>Mythimna</taxon>
    </lineage>
</organism>
<reference evidence="1" key="1">
    <citation type="submission" date="2023-03" db="EMBL/GenBank/DDBJ databases">
        <title>Chromosome-level genomes of two armyworms, Mythimna separata and Mythimna loreyi, provide insights into the biosynthesis and reception of sex pheromones.</title>
        <authorList>
            <person name="Zhao H."/>
        </authorList>
    </citation>
    <scope>NUCLEOTIDE SEQUENCE</scope>
    <source>
        <strain evidence="1">BeijingLab</strain>
    </source>
</reference>
<keyword evidence="2" id="KW-1185">Reference proteome</keyword>
<protein>
    <submittedName>
        <fullName evidence="1">Uncharacterized protein</fullName>
    </submittedName>
</protein>
<comment type="caution">
    <text evidence="1">The sequence shown here is derived from an EMBL/GenBank/DDBJ whole genome shotgun (WGS) entry which is preliminary data.</text>
</comment>
<dbReference type="Proteomes" id="UP001231649">
    <property type="component" value="Chromosome 5"/>
</dbReference>
<name>A0ACC2R8K2_9NEOP</name>
<dbReference type="EMBL" id="CM056781">
    <property type="protein sequence ID" value="KAJ8735128.1"/>
    <property type="molecule type" value="Genomic_DNA"/>
</dbReference>
<sequence length="83" mass="8829">MFYRIITLAVIFKVIFISMASSAAFDTEPASSGNAPFFEIPCMIVGGVCARSVACPKGTKVGVRGLCPVQQDLGMECCKPHDV</sequence>
<proteinExistence type="predicted"/>